<accession>A0ACD1GE18</accession>
<evidence type="ECO:0000313" key="2">
    <source>
        <dbReference type="Proteomes" id="UP000249057"/>
    </source>
</evidence>
<evidence type="ECO:0000313" key="1">
    <source>
        <dbReference type="EMBL" id="RAH47359.1"/>
    </source>
</evidence>
<organism evidence="1 2">
    <name type="scientific">Aspergillus brunneoviolaceus CBS 621.78</name>
    <dbReference type="NCBI Taxonomy" id="1450534"/>
    <lineage>
        <taxon>Eukaryota</taxon>
        <taxon>Fungi</taxon>
        <taxon>Dikarya</taxon>
        <taxon>Ascomycota</taxon>
        <taxon>Pezizomycotina</taxon>
        <taxon>Eurotiomycetes</taxon>
        <taxon>Eurotiomycetidae</taxon>
        <taxon>Eurotiales</taxon>
        <taxon>Aspergillaceae</taxon>
        <taxon>Aspergillus</taxon>
        <taxon>Aspergillus subgen. Circumdati</taxon>
    </lineage>
</organism>
<proteinExistence type="predicted"/>
<sequence length="85" mass="9603">MASGSLCILGFMPGSFGPDVGLLLFPDTSQPTLAMLGLYGDMGLVNPRRRLRSLPTSCQQRWQRWQQLRLLRSLLSLHWSLRTSD</sequence>
<name>A0ACD1GE18_9EURO</name>
<gene>
    <name evidence="1" type="ORF">BO95DRAFT_462069</name>
</gene>
<keyword evidence="2" id="KW-1185">Reference proteome</keyword>
<reference evidence="1" key="1">
    <citation type="submission" date="2018-02" db="EMBL/GenBank/DDBJ databases">
        <title>The genomes of Aspergillus section Nigri reveals drivers in fungal speciation.</title>
        <authorList>
            <consortium name="DOE Joint Genome Institute"/>
            <person name="Vesth T.C."/>
            <person name="Nybo J."/>
            <person name="Theobald S."/>
            <person name="Brandl J."/>
            <person name="Frisvad J.C."/>
            <person name="Nielsen K.F."/>
            <person name="Lyhne E.K."/>
            <person name="Kogle M.E."/>
            <person name="Kuo A."/>
            <person name="Riley R."/>
            <person name="Clum A."/>
            <person name="Nolan M."/>
            <person name="Lipzen A."/>
            <person name="Salamov A."/>
            <person name="Henrissat B."/>
            <person name="Wiebenga A."/>
            <person name="De vries R.P."/>
            <person name="Grigoriev I.V."/>
            <person name="Mortensen U.H."/>
            <person name="Andersen M.R."/>
            <person name="Baker S.E."/>
        </authorList>
    </citation>
    <scope>NUCLEOTIDE SEQUENCE</scope>
    <source>
        <strain evidence="1">CBS 621.78</strain>
    </source>
</reference>
<protein>
    <submittedName>
        <fullName evidence="1">Uncharacterized protein</fullName>
    </submittedName>
</protein>
<dbReference type="EMBL" id="KZ825330">
    <property type="protein sequence ID" value="RAH47359.1"/>
    <property type="molecule type" value="Genomic_DNA"/>
</dbReference>
<dbReference type="Proteomes" id="UP000249057">
    <property type="component" value="Unassembled WGS sequence"/>
</dbReference>